<organism evidence="2 3">
    <name type="scientific">Paracoccus fontiphilus</name>
    <dbReference type="NCBI Taxonomy" id="1815556"/>
    <lineage>
        <taxon>Bacteria</taxon>
        <taxon>Pseudomonadati</taxon>
        <taxon>Pseudomonadota</taxon>
        <taxon>Alphaproteobacteria</taxon>
        <taxon>Rhodobacterales</taxon>
        <taxon>Paracoccaceae</taxon>
        <taxon>Paracoccus</taxon>
    </lineage>
</organism>
<evidence type="ECO:0000313" key="2">
    <source>
        <dbReference type="EMBL" id="MFC3166987.1"/>
    </source>
</evidence>
<dbReference type="InterPro" id="IPR029063">
    <property type="entry name" value="SAM-dependent_MTases_sf"/>
</dbReference>
<evidence type="ECO:0000256" key="1">
    <source>
        <dbReference type="SAM" id="MobiDB-lite"/>
    </source>
</evidence>
<evidence type="ECO:0008006" key="4">
    <source>
        <dbReference type="Google" id="ProtNLM"/>
    </source>
</evidence>
<feature type="region of interest" description="Disordered" evidence="1">
    <location>
        <begin position="320"/>
        <end position="356"/>
    </location>
</feature>
<comment type="caution">
    <text evidence="2">The sequence shown here is derived from an EMBL/GenBank/DDBJ whole genome shotgun (WGS) entry which is preliminary data.</text>
</comment>
<sequence>MTIDETAACARALDKFYTTDATARMCIGAVWRECRLSADDLFVEPSAGAGAFCRHLPAERLIALDIAPDAPGIAEADFLSFTAPRHDGRIIVLGNPPFGRSGRIAKRFIQHATHFADVIAFILPASFAKSSMQRGIDPHFHLCRQIDLPEEPFLIEGAVHRVNCVFQVWERRDDKRVDQRQADVHPDFEFVADLKDADVIIRRVGSRAGALLPPPGCDAVENRESLKGYSRSSNYFIRAVGCGAGDLRERLEQLPLATAAARAVQPSLARTEIVSLYSQRATVTQDQAAPLVPELGEKPCLARNATCGTIPYVVGISHSSETQARPPGRPWHTRSAEAKKWTSGKLSRPSQDDLGSSIGEASVDPTMDAPAICGVAVACPSRRHDRPHGAIPPDRSPASPRSQTCRRQLIGDWFPHNIYLEQKRGHPHGPPRRIAKRGTSALSVGENEWLGGHVGDKVPWRACPRCGSRSSGAKA</sequence>
<reference evidence="3" key="1">
    <citation type="journal article" date="2019" name="Int. J. Syst. Evol. Microbiol.">
        <title>The Global Catalogue of Microorganisms (GCM) 10K type strain sequencing project: providing services to taxonomists for standard genome sequencing and annotation.</title>
        <authorList>
            <consortium name="The Broad Institute Genomics Platform"/>
            <consortium name="The Broad Institute Genome Sequencing Center for Infectious Disease"/>
            <person name="Wu L."/>
            <person name="Ma J."/>
        </authorList>
    </citation>
    <scope>NUCLEOTIDE SEQUENCE [LARGE SCALE GENOMIC DNA]</scope>
    <source>
        <strain evidence="3">KCTC 52239</strain>
    </source>
</reference>
<proteinExistence type="predicted"/>
<dbReference type="RefSeq" id="WP_207465303.1">
    <property type="nucleotide sequence ID" value="NZ_JAFNAW010000003.1"/>
</dbReference>
<dbReference type="EMBL" id="JBHRTE010000010">
    <property type="protein sequence ID" value="MFC3166987.1"/>
    <property type="molecule type" value="Genomic_DNA"/>
</dbReference>
<accession>A0ABV7IEK8</accession>
<evidence type="ECO:0000313" key="3">
    <source>
        <dbReference type="Proteomes" id="UP001595557"/>
    </source>
</evidence>
<dbReference type="Proteomes" id="UP001595557">
    <property type="component" value="Unassembled WGS sequence"/>
</dbReference>
<dbReference type="SUPFAM" id="SSF53335">
    <property type="entry name" value="S-adenosyl-L-methionine-dependent methyltransferases"/>
    <property type="match status" value="1"/>
</dbReference>
<gene>
    <name evidence="2" type="ORF">ACFOD7_02880</name>
</gene>
<name>A0ABV7IEK8_9RHOB</name>
<feature type="region of interest" description="Disordered" evidence="1">
    <location>
        <begin position="384"/>
        <end position="404"/>
    </location>
</feature>
<dbReference type="Gene3D" id="3.40.50.150">
    <property type="entry name" value="Vaccinia Virus protein VP39"/>
    <property type="match status" value="1"/>
</dbReference>
<keyword evidence="3" id="KW-1185">Reference proteome</keyword>
<protein>
    <recommendedName>
        <fullName evidence="4">Methyltransferase small domain-containing protein</fullName>
    </recommendedName>
</protein>